<accession>A0A840QPZ5</accession>
<feature type="region of interest" description="Disordered" evidence="7">
    <location>
        <begin position="442"/>
        <end position="466"/>
    </location>
</feature>
<name>A0A840QPZ5_9BACI</name>
<dbReference type="EMBL" id="JACHHB010000006">
    <property type="protein sequence ID" value="MBB5173393.1"/>
    <property type="molecule type" value="Genomic_DNA"/>
</dbReference>
<feature type="domain" description="Methyl-accepting transducer" evidence="9">
    <location>
        <begin position="275"/>
        <end position="539"/>
    </location>
</feature>
<evidence type="ECO:0000256" key="6">
    <source>
        <dbReference type="PROSITE-ProRule" id="PRU00284"/>
    </source>
</evidence>
<feature type="domain" description="HAMP" evidence="10">
    <location>
        <begin position="202"/>
        <end position="256"/>
    </location>
</feature>
<evidence type="ECO:0000313" key="12">
    <source>
        <dbReference type="Proteomes" id="UP000551878"/>
    </source>
</evidence>
<keyword evidence="2" id="KW-1003">Cell membrane</keyword>
<feature type="transmembrane region" description="Helical" evidence="8">
    <location>
        <begin position="7"/>
        <end position="27"/>
    </location>
</feature>
<dbReference type="InterPro" id="IPR004089">
    <property type="entry name" value="MCPsignal_dom"/>
</dbReference>
<dbReference type="PROSITE" id="PS50885">
    <property type="entry name" value="HAMP"/>
    <property type="match status" value="1"/>
</dbReference>
<dbReference type="Pfam" id="PF00015">
    <property type="entry name" value="MCPsignal"/>
    <property type="match status" value="1"/>
</dbReference>
<proteinExistence type="inferred from homology"/>
<dbReference type="PANTHER" id="PTHR32089:SF112">
    <property type="entry name" value="LYSOZYME-LIKE PROTEIN-RELATED"/>
    <property type="match status" value="1"/>
</dbReference>
<evidence type="ECO:0000256" key="7">
    <source>
        <dbReference type="SAM" id="MobiDB-lite"/>
    </source>
</evidence>
<evidence type="ECO:0000313" key="11">
    <source>
        <dbReference type="EMBL" id="MBB5173393.1"/>
    </source>
</evidence>
<dbReference type="PROSITE" id="PS50111">
    <property type="entry name" value="CHEMOTAXIS_TRANSDUC_2"/>
    <property type="match status" value="1"/>
</dbReference>
<dbReference type="SMART" id="SM00283">
    <property type="entry name" value="MA"/>
    <property type="match status" value="1"/>
</dbReference>
<dbReference type="Pfam" id="PF00672">
    <property type="entry name" value="HAMP"/>
    <property type="match status" value="1"/>
</dbReference>
<feature type="compositionally biased region" description="Basic and acidic residues" evidence="7">
    <location>
        <begin position="302"/>
        <end position="318"/>
    </location>
</feature>
<dbReference type="Pfam" id="PF12729">
    <property type="entry name" value="4HB_MCP_1"/>
    <property type="match status" value="1"/>
</dbReference>
<comment type="similarity">
    <text evidence="5">Belongs to the methyl-accepting chemotaxis (MCP) protein family.</text>
</comment>
<dbReference type="Gene3D" id="6.10.340.10">
    <property type="match status" value="1"/>
</dbReference>
<feature type="region of interest" description="Disordered" evidence="7">
    <location>
        <begin position="518"/>
        <end position="545"/>
    </location>
</feature>
<keyword evidence="8" id="KW-1133">Transmembrane helix</keyword>
<evidence type="ECO:0000256" key="1">
    <source>
        <dbReference type="ARBA" id="ARBA00004236"/>
    </source>
</evidence>
<dbReference type="CDD" id="cd06225">
    <property type="entry name" value="HAMP"/>
    <property type="match status" value="1"/>
</dbReference>
<protein>
    <submittedName>
        <fullName evidence="11">Methyl-accepting chemotaxis protein</fullName>
    </submittedName>
</protein>
<reference evidence="11 12" key="1">
    <citation type="submission" date="2020-08" db="EMBL/GenBank/DDBJ databases">
        <title>Genomic Encyclopedia of Type Strains, Phase IV (KMG-IV): sequencing the most valuable type-strain genomes for metagenomic binning, comparative biology and taxonomic classification.</title>
        <authorList>
            <person name="Goeker M."/>
        </authorList>
    </citation>
    <scope>NUCLEOTIDE SEQUENCE [LARGE SCALE GENOMIC DNA]</scope>
    <source>
        <strain evidence="11 12">DSM 24696</strain>
    </source>
</reference>
<organism evidence="11 12">
    <name type="scientific">Texcoconibacillus texcoconensis</name>
    <dbReference type="NCBI Taxonomy" id="1095777"/>
    <lineage>
        <taxon>Bacteria</taxon>
        <taxon>Bacillati</taxon>
        <taxon>Bacillota</taxon>
        <taxon>Bacilli</taxon>
        <taxon>Bacillales</taxon>
        <taxon>Bacillaceae</taxon>
        <taxon>Texcoconibacillus</taxon>
    </lineage>
</organism>
<dbReference type="Proteomes" id="UP000551878">
    <property type="component" value="Unassembled WGS sequence"/>
</dbReference>
<evidence type="ECO:0000256" key="3">
    <source>
        <dbReference type="ARBA" id="ARBA00023136"/>
    </source>
</evidence>
<keyword evidence="8" id="KW-0812">Transmembrane</keyword>
<dbReference type="InterPro" id="IPR003660">
    <property type="entry name" value="HAMP_dom"/>
</dbReference>
<feature type="compositionally biased region" description="Polar residues" evidence="7">
    <location>
        <begin position="531"/>
        <end position="543"/>
    </location>
</feature>
<evidence type="ECO:0000256" key="8">
    <source>
        <dbReference type="SAM" id="Phobius"/>
    </source>
</evidence>
<dbReference type="CDD" id="cd11386">
    <property type="entry name" value="MCP_signal"/>
    <property type="match status" value="1"/>
</dbReference>
<comment type="caution">
    <text evidence="11">The sequence shown here is derived from an EMBL/GenBank/DDBJ whole genome shotgun (WGS) entry which is preliminary data.</text>
</comment>
<dbReference type="RefSeq" id="WP_184663844.1">
    <property type="nucleotide sequence ID" value="NZ_JACHHB010000006.1"/>
</dbReference>
<evidence type="ECO:0000256" key="5">
    <source>
        <dbReference type="ARBA" id="ARBA00029447"/>
    </source>
</evidence>
<dbReference type="GO" id="GO:0007165">
    <property type="term" value="P:signal transduction"/>
    <property type="evidence" value="ECO:0007669"/>
    <property type="project" value="UniProtKB-KW"/>
</dbReference>
<comment type="subcellular location">
    <subcellularLocation>
        <location evidence="1">Cell membrane</location>
    </subcellularLocation>
</comment>
<evidence type="ECO:0000256" key="4">
    <source>
        <dbReference type="ARBA" id="ARBA00023224"/>
    </source>
</evidence>
<dbReference type="PANTHER" id="PTHR32089">
    <property type="entry name" value="METHYL-ACCEPTING CHEMOTAXIS PROTEIN MCPB"/>
    <property type="match status" value="1"/>
</dbReference>
<evidence type="ECO:0000259" key="9">
    <source>
        <dbReference type="PROSITE" id="PS50111"/>
    </source>
</evidence>
<feature type="compositionally biased region" description="Basic and acidic residues" evidence="7">
    <location>
        <begin position="442"/>
        <end position="459"/>
    </location>
</feature>
<feature type="region of interest" description="Disordered" evidence="7">
    <location>
        <begin position="295"/>
        <end position="318"/>
    </location>
</feature>
<dbReference type="GO" id="GO:0005886">
    <property type="term" value="C:plasma membrane"/>
    <property type="evidence" value="ECO:0007669"/>
    <property type="project" value="UniProtKB-SubCell"/>
</dbReference>
<feature type="transmembrane region" description="Helical" evidence="8">
    <location>
        <begin position="178"/>
        <end position="199"/>
    </location>
</feature>
<dbReference type="SUPFAM" id="SSF58104">
    <property type="entry name" value="Methyl-accepting chemotaxis protein (MCP) signaling domain"/>
    <property type="match status" value="1"/>
</dbReference>
<evidence type="ECO:0000259" key="10">
    <source>
        <dbReference type="PROSITE" id="PS50885"/>
    </source>
</evidence>
<keyword evidence="12" id="KW-1185">Reference proteome</keyword>
<gene>
    <name evidence="11" type="ORF">HNQ41_001580</name>
</gene>
<dbReference type="Gene3D" id="1.10.287.950">
    <property type="entry name" value="Methyl-accepting chemotaxis protein"/>
    <property type="match status" value="1"/>
</dbReference>
<dbReference type="AlphaFoldDB" id="A0A840QPZ5"/>
<keyword evidence="3 8" id="KW-0472">Membrane</keyword>
<evidence type="ECO:0000256" key="2">
    <source>
        <dbReference type="ARBA" id="ARBA00022475"/>
    </source>
</evidence>
<sequence>MKIKGKLLVSYAILIGVLAVIIFLTLYGTTTVQENVHELYEDRVVPLTELAEMNRLAENTRVQMVTSVLDEEEEPTYIAEENLKQINAIIDRYEGHLTRVDHQELFESFATSWGDFAVIVENNIQLVRNNEYDQAHSGLQDGGIPFNQASVALEELIVLNESISEEVYEDSRTMYESMFMFSSIAALLVVVAAIIYAFSQGQRLVRPLRALQTHTEKVAQGDLTTDPSHLTGRNDEIGDLARNFDDMMSNLHEMVSEVIQSSEQVAATSEQLMASAQESRAASDEMTNSIVTVSEGAQKQADTVEKTKQRSDQVSKGNKEILEQLENVKTSGRQANDISQQGNEMISETMEKMKEIDSKNENLAMVISQLTKQSSEIGDIINVITNIAEQTNLLALNAAIEASRAGEHGKGFAVVADEVRKLAEESSTSAAKIREKISTIQKDMEQAERSMDDSQEKSKQGRTSMQEADQAFRDILEAIQVVNKSVAETLRVSSAMTESTQAMNKDMDVIAKQSSEFTESAEQVAAGAEEQNASMDEITSASESLAKRAESLQQYTNRFTVK</sequence>
<dbReference type="InterPro" id="IPR024478">
    <property type="entry name" value="HlyB_4HB_MCP"/>
</dbReference>
<keyword evidence="4 6" id="KW-0807">Transducer</keyword>
<dbReference type="SMART" id="SM00304">
    <property type="entry name" value="HAMP"/>
    <property type="match status" value="1"/>
</dbReference>